<organism evidence="9 10">
    <name type="scientific">Exiguobacterium undae</name>
    <dbReference type="NCBI Taxonomy" id="169177"/>
    <lineage>
        <taxon>Bacteria</taxon>
        <taxon>Bacillati</taxon>
        <taxon>Bacillota</taxon>
        <taxon>Bacilli</taxon>
        <taxon>Bacillales</taxon>
        <taxon>Bacillales Family XII. Incertae Sedis</taxon>
        <taxon>Exiguobacterium</taxon>
    </lineage>
</organism>
<keyword evidence="6 7" id="KW-0472">Membrane</keyword>
<evidence type="ECO:0000256" key="5">
    <source>
        <dbReference type="ARBA" id="ARBA00022989"/>
    </source>
</evidence>
<dbReference type="InterPro" id="IPR035906">
    <property type="entry name" value="MetI-like_sf"/>
</dbReference>
<evidence type="ECO:0000256" key="4">
    <source>
        <dbReference type="ARBA" id="ARBA00022692"/>
    </source>
</evidence>
<name>A0ABX2VCV6_9BACL</name>
<evidence type="ECO:0000256" key="3">
    <source>
        <dbReference type="ARBA" id="ARBA00022475"/>
    </source>
</evidence>
<reference evidence="9 10" key="1">
    <citation type="submission" date="2016-03" db="EMBL/GenBank/DDBJ databases">
        <authorList>
            <person name="Cho S.-Y."/>
            <person name="Lim S."/>
            <person name="Kim H."/>
            <person name="Soh E.H."/>
            <person name="Moon J.S."/>
        </authorList>
    </citation>
    <scope>NUCLEOTIDE SEQUENCE [LARGE SCALE GENOMIC DNA]</scope>
    <source>
        <strain evidence="9 10">KCTC 3810</strain>
    </source>
</reference>
<evidence type="ECO:0000259" key="8">
    <source>
        <dbReference type="PROSITE" id="PS50928"/>
    </source>
</evidence>
<dbReference type="RefSeq" id="WP_051524025.1">
    <property type="nucleotide sequence ID" value="NZ_LVVL01000001.1"/>
</dbReference>
<evidence type="ECO:0000313" key="9">
    <source>
        <dbReference type="EMBL" id="OAN15966.1"/>
    </source>
</evidence>
<comment type="subcellular location">
    <subcellularLocation>
        <location evidence="1">Cell membrane</location>
        <topology evidence="1">Multi-pass membrane protein</topology>
    </subcellularLocation>
</comment>
<dbReference type="EMBL" id="LVVL01000001">
    <property type="protein sequence ID" value="OAN15966.1"/>
    <property type="molecule type" value="Genomic_DNA"/>
</dbReference>
<dbReference type="PANTHER" id="PTHR30183:SF3">
    <property type="entry name" value="MOLYBDENUM TRANSPORT SYSTEM PERMEASE PROTEIN MODB"/>
    <property type="match status" value="1"/>
</dbReference>
<dbReference type="SUPFAM" id="SSF161098">
    <property type="entry name" value="MetI-like"/>
    <property type="match status" value="1"/>
</dbReference>
<dbReference type="Gene3D" id="1.10.3720.10">
    <property type="entry name" value="MetI-like"/>
    <property type="match status" value="1"/>
</dbReference>
<feature type="transmembrane region" description="Helical" evidence="7">
    <location>
        <begin position="40"/>
        <end position="62"/>
    </location>
</feature>
<evidence type="ECO:0000256" key="6">
    <source>
        <dbReference type="ARBA" id="ARBA00023136"/>
    </source>
</evidence>
<dbReference type="Proteomes" id="UP000078447">
    <property type="component" value="Unassembled WGS sequence"/>
</dbReference>
<keyword evidence="3" id="KW-1003">Cell membrane</keyword>
<gene>
    <name evidence="9" type="ORF">A3783_08530</name>
</gene>
<comment type="caution">
    <text evidence="9">The sequence shown here is derived from an EMBL/GenBank/DDBJ whole genome shotgun (WGS) entry which is preliminary data.</text>
</comment>
<feature type="domain" description="ABC transmembrane type-1" evidence="8">
    <location>
        <begin position="36"/>
        <end position="224"/>
    </location>
</feature>
<evidence type="ECO:0000256" key="1">
    <source>
        <dbReference type="ARBA" id="ARBA00004651"/>
    </source>
</evidence>
<sequence>MRPTLVKSLLIGLIVLPLIGVIPTTWTWNPRLLDTVTTTVLMIAAVTLLNHLVGYAAGKAIAFRTGRLIRLMELLISLPLFLPVLLLSFGLYLTWIRLGLADQFLGVLLVLLLPTLPYTIRIYTNGFQALGEQMMEQMILIQPNRFKRFFFLTGPMMRSSLQSVTLLVTVIALSQYALVALIGGGVVRMIALEAFPLYTGNSLVAAKEATIWLIALPFLIYFVQLMVFSSWVRLVRRLLDGRNDPARNEDIWKEKGVTRD</sequence>
<accession>A0ABX2VCV6</accession>
<feature type="transmembrane region" description="Helical" evidence="7">
    <location>
        <begin position="104"/>
        <end position="124"/>
    </location>
</feature>
<keyword evidence="2" id="KW-0813">Transport</keyword>
<feature type="transmembrane region" description="Helical" evidence="7">
    <location>
        <begin position="9"/>
        <end position="28"/>
    </location>
</feature>
<protein>
    <submittedName>
        <fullName evidence="9">ABC transporter permease</fullName>
    </submittedName>
</protein>
<feature type="transmembrane region" description="Helical" evidence="7">
    <location>
        <begin position="211"/>
        <end position="232"/>
    </location>
</feature>
<keyword evidence="4 7" id="KW-0812">Transmembrane</keyword>
<evidence type="ECO:0000256" key="7">
    <source>
        <dbReference type="SAM" id="Phobius"/>
    </source>
</evidence>
<keyword evidence="10" id="KW-1185">Reference proteome</keyword>
<feature type="transmembrane region" description="Helical" evidence="7">
    <location>
        <begin position="166"/>
        <end position="191"/>
    </location>
</feature>
<dbReference type="InterPro" id="IPR000515">
    <property type="entry name" value="MetI-like"/>
</dbReference>
<evidence type="ECO:0000256" key="2">
    <source>
        <dbReference type="ARBA" id="ARBA00022448"/>
    </source>
</evidence>
<dbReference type="PROSITE" id="PS50928">
    <property type="entry name" value="ABC_TM1"/>
    <property type="match status" value="1"/>
</dbReference>
<proteinExistence type="predicted"/>
<dbReference type="PANTHER" id="PTHR30183">
    <property type="entry name" value="MOLYBDENUM TRANSPORT SYSTEM PERMEASE PROTEIN MODB"/>
    <property type="match status" value="1"/>
</dbReference>
<feature type="transmembrane region" description="Helical" evidence="7">
    <location>
        <begin position="74"/>
        <end position="98"/>
    </location>
</feature>
<evidence type="ECO:0000313" key="10">
    <source>
        <dbReference type="Proteomes" id="UP000078447"/>
    </source>
</evidence>
<keyword evidence="5 7" id="KW-1133">Transmembrane helix</keyword>